<comment type="caution">
    <text evidence="2">The sequence shown here is derived from an EMBL/GenBank/DDBJ whole genome shotgun (WGS) entry which is preliminary data.</text>
</comment>
<name>A0A9J6CGU7_POLVA</name>
<feature type="compositionally biased region" description="Polar residues" evidence="1">
    <location>
        <begin position="91"/>
        <end position="104"/>
    </location>
</feature>
<dbReference type="EMBL" id="JADBJN010000001">
    <property type="protein sequence ID" value="KAG5681056.1"/>
    <property type="molecule type" value="Genomic_DNA"/>
</dbReference>
<protein>
    <submittedName>
        <fullName evidence="2">Uncharacterized protein</fullName>
    </submittedName>
</protein>
<reference evidence="2" key="1">
    <citation type="submission" date="2021-03" db="EMBL/GenBank/DDBJ databases">
        <title>Chromosome level genome of the anhydrobiotic midge Polypedilum vanderplanki.</title>
        <authorList>
            <person name="Yoshida Y."/>
            <person name="Kikawada T."/>
            <person name="Gusev O."/>
        </authorList>
    </citation>
    <scope>NUCLEOTIDE SEQUENCE</scope>
    <source>
        <strain evidence="2">NIAS01</strain>
        <tissue evidence="2">Whole body or cell culture</tissue>
    </source>
</reference>
<feature type="region of interest" description="Disordered" evidence="1">
    <location>
        <begin position="1"/>
        <end position="104"/>
    </location>
</feature>
<dbReference type="InterPro" id="IPR019034">
    <property type="entry name" value="UPF0390"/>
</dbReference>
<evidence type="ECO:0000256" key="1">
    <source>
        <dbReference type="SAM" id="MobiDB-lite"/>
    </source>
</evidence>
<accession>A0A9J6CGU7</accession>
<organism evidence="2 3">
    <name type="scientific">Polypedilum vanderplanki</name>
    <name type="common">Sleeping chironomid midge</name>
    <dbReference type="NCBI Taxonomy" id="319348"/>
    <lineage>
        <taxon>Eukaryota</taxon>
        <taxon>Metazoa</taxon>
        <taxon>Ecdysozoa</taxon>
        <taxon>Arthropoda</taxon>
        <taxon>Hexapoda</taxon>
        <taxon>Insecta</taxon>
        <taxon>Pterygota</taxon>
        <taxon>Neoptera</taxon>
        <taxon>Endopterygota</taxon>
        <taxon>Diptera</taxon>
        <taxon>Nematocera</taxon>
        <taxon>Chironomoidea</taxon>
        <taxon>Chironomidae</taxon>
        <taxon>Chironominae</taxon>
        <taxon>Polypedilum</taxon>
        <taxon>Polypedilum</taxon>
    </lineage>
</organism>
<dbReference type="OrthoDB" id="6261058at2759"/>
<dbReference type="Pfam" id="PF09495">
    <property type="entry name" value="DUF2462"/>
    <property type="match status" value="1"/>
</dbReference>
<feature type="compositionally biased region" description="Basic residues" evidence="1">
    <location>
        <begin position="31"/>
        <end position="40"/>
    </location>
</feature>
<dbReference type="AlphaFoldDB" id="A0A9J6CGU7"/>
<gene>
    <name evidence="2" type="ORF">PVAND_010522</name>
</gene>
<evidence type="ECO:0000313" key="2">
    <source>
        <dbReference type="EMBL" id="KAG5681056.1"/>
    </source>
</evidence>
<keyword evidence="3" id="KW-1185">Reference proteome</keyword>
<evidence type="ECO:0000313" key="3">
    <source>
        <dbReference type="Proteomes" id="UP001107558"/>
    </source>
</evidence>
<dbReference type="Proteomes" id="UP001107558">
    <property type="component" value="Chromosome 1"/>
</dbReference>
<sequence length="104" mass="11548">MAQGKNKVKAKLPANAKHKTTKTNKQNSAFQKRKNAPAKQKLKDKQKIQLAITKSVNQKNEEEMKSRALSHQTNLSVAQKAVAKHHDKKGAQSSSKANEMQTDS</sequence>
<feature type="compositionally biased region" description="Basic residues" evidence="1">
    <location>
        <begin position="1"/>
        <end position="22"/>
    </location>
</feature>
<proteinExistence type="predicted"/>